<keyword evidence="2" id="KW-1185">Reference proteome</keyword>
<reference evidence="1 2" key="1">
    <citation type="submission" date="2019-07" db="EMBL/GenBank/DDBJ databases">
        <title>Whole genome shotgun sequence of Cyclobacterium qasimii NBRC 106168.</title>
        <authorList>
            <person name="Hosoyama A."/>
            <person name="Uohara A."/>
            <person name="Ohji S."/>
            <person name="Ichikawa N."/>
        </authorList>
    </citation>
    <scope>NUCLEOTIDE SEQUENCE [LARGE SCALE GENOMIC DNA]</scope>
    <source>
        <strain evidence="1 2">NBRC 106168</strain>
    </source>
</reference>
<name>A0A512CEL3_9BACT</name>
<accession>A0A512CEL3</accession>
<organism evidence="1 2">
    <name type="scientific">Cyclobacterium qasimii</name>
    <dbReference type="NCBI Taxonomy" id="1350429"/>
    <lineage>
        <taxon>Bacteria</taxon>
        <taxon>Pseudomonadati</taxon>
        <taxon>Bacteroidota</taxon>
        <taxon>Cytophagia</taxon>
        <taxon>Cytophagales</taxon>
        <taxon>Cyclobacteriaceae</taxon>
        <taxon>Cyclobacterium</taxon>
    </lineage>
</organism>
<sequence>MVENGDTKIKGKKNKTIGFIPCHVPFGFWVNLIETNKALTRNWQMESTSVFYLTGPLQAILM</sequence>
<protein>
    <submittedName>
        <fullName evidence="1">Uncharacterized protein</fullName>
    </submittedName>
</protein>
<evidence type="ECO:0000313" key="2">
    <source>
        <dbReference type="Proteomes" id="UP000321301"/>
    </source>
</evidence>
<dbReference type="EMBL" id="BJYV01000015">
    <property type="protein sequence ID" value="GEO22490.1"/>
    <property type="molecule type" value="Genomic_DNA"/>
</dbReference>
<gene>
    <name evidence="1" type="ORF">CQA01_30240</name>
</gene>
<comment type="caution">
    <text evidence="1">The sequence shown here is derived from an EMBL/GenBank/DDBJ whole genome shotgun (WGS) entry which is preliminary data.</text>
</comment>
<evidence type="ECO:0000313" key="1">
    <source>
        <dbReference type="EMBL" id="GEO22490.1"/>
    </source>
</evidence>
<dbReference type="AlphaFoldDB" id="A0A512CEL3"/>
<proteinExistence type="predicted"/>
<dbReference type="Proteomes" id="UP000321301">
    <property type="component" value="Unassembled WGS sequence"/>
</dbReference>